<dbReference type="InterPro" id="IPR007061">
    <property type="entry name" value="MST-like"/>
</dbReference>
<evidence type="ECO:0000313" key="3">
    <source>
        <dbReference type="Proteomes" id="UP000502677"/>
    </source>
</evidence>
<dbReference type="SUPFAM" id="SSF109854">
    <property type="entry name" value="DinB/YfiT-like putative metalloenzymes"/>
    <property type="match status" value="1"/>
</dbReference>
<dbReference type="InterPro" id="IPR034660">
    <property type="entry name" value="DinB/YfiT-like"/>
</dbReference>
<dbReference type="Gene3D" id="1.20.120.450">
    <property type="entry name" value="dinb family like domain"/>
    <property type="match status" value="1"/>
</dbReference>
<proteinExistence type="predicted"/>
<dbReference type="AlphaFoldDB" id="A0A6G7XE57"/>
<keyword evidence="3" id="KW-1185">Reference proteome</keyword>
<dbReference type="RefSeq" id="WP_166290209.1">
    <property type="nucleotide sequence ID" value="NZ_CP049863.1"/>
</dbReference>
<dbReference type="KEGG" id="lvi:G7068_05960"/>
<gene>
    <name evidence="2" type="ORF">G7068_05960</name>
</gene>
<evidence type="ECO:0000313" key="2">
    <source>
        <dbReference type="EMBL" id="QIK62792.1"/>
    </source>
</evidence>
<accession>A0A6G7XE57</accession>
<dbReference type="Pfam" id="PF04978">
    <property type="entry name" value="MST"/>
    <property type="match status" value="1"/>
</dbReference>
<dbReference type="EMBL" id="CP049863">
    <property type="protein sequence ID" value="QIK62792.1"/>
    <property type="molecule type" value="Genomic_DNA"/>
</dbReference>
<evidence type="ECO:0000256" key="1">
    <source>
        <dbReference type="SAM" id="MobiDB-lite"/>
    </source>
</evidence>
<feature type="region of interest" description="Disordered" evidence="1">
    <location>
        <begin position="194"/>
        <end position="216"/>
    </location>
</feature>
<dbReference type="Proteomes" id="UP000502677">
    <property type="component" value="Chromosome"/>
</dbReference>
<organism evidence="2 3">
    <name type="scientific">Leucobacter viscericola</name>
    <dbReference type="NCBI Taxonomy" id="2714935"/>
    <lineage>
        <taxon>Bacteria</taxon>
        <taxon>Bacillati</taxon>
        <taxon>Actinomycetota</taxon>
        <taxon>Actinomycetes</taxon>
        <taxon>Micrococcales</taxon>
        <taxon>Microbacteriaceae</taxon>
        <taxon>Leucobacter</taxon>
    </lineage>
</organism>
<protein>
    <submittedName>
        <fullName evidence="2">DinB family protein</fullName>
    </submittedName>
</protein>
<sequence length="216" mass="24093">MSTDSETELLLGYLQNAREALLWKLDGLSEYDARRPLTPTGSNLLGLMKHVASVEHGYLTECFGRDSNYEFPWLADDAPDNADMWATADESREQILDMCRGIWRADDVSVRELGLEARGTVPWWGDRGSSVTMRHLLIHMIAETSRHAGQADILREQIDGSVGMRQSATNIPAQEDSWWRDYVATLEASARLAASMPDPTPHDGDADASVSDPYRP</sequence>
<name>A0A6G7XE57_9MICO</name>
<reference evidence="2 3" key="1">
    <citation type="submission" date="2020-03" db="EMBL/GenBank/DDBJ databases">
        <title>Leucobacter sp. nov., isolated from beetles.</title>
        <authorList>
            <person name="Hyun D.-W."/>
            <person name="Bae J.-W."/>
        </authorList>
    </citation>
    <scope>NUCLEOTIDE SEQUENCE [LARGE SCALE GENOMIC DNA]</scope>
    <source>
        <strain evidence="2 3">HDW9C</strain>
    </source>
</reference>